<dbReference type="SUPFAM" id="SSF47384">
    <property type="entry name" value="Homodimeric domain of signal transducing histidine kinase"/>
    <property type="match status" value="1"/>
</dbReference>
<dbReference type="InterPro" id="IPR005467">
    <property type="entry name" value="His_kinase_dom"/>
</dbReference>
<keyword evidence="7" id="KW-0812">Transmembrane</keyword>
<dbReference type="OrthoDB" id="9815750at2"/>
<evidence type="ECO:0000259" key="8">
    <source>
        <dbReference type="PROSITE" id="PS50109"/>
    </source>
</evidence>
<dbReference type="GO" id="GO:0009927">
    <property type="term" value="F:histidine phosphotransfer kinase activity"/>
    <property type="evidence" value="ECO:0007669"/>
    <property type="project" value="TreeGrafter"/>
</dbReference>
<evidence type="ECO:0000256" key="2">
    <source>
        <dbReference type="ARBA" id="ARBA00012438"/>
    </source>
</evidence>
<dbReference type="Proteomes" id="UP000270185">
    <property type="component" value="Chromosome"/>
</dbReference>
<keyword evidence="10" id="KW-1185">Reference proteome</keyword>
<evidence type="ECO:0000313" key="10">
    <source>
        <dbReference type="Proteomes" id="UP000270185"/>
    </source>
</evidence>
<proteinExistence type="predicted"/>
<dbReference type="Pfam" id="PF02518">
    <property type="entry name" value="HATPase_c"/>
    <property type="match status" value="1"/>
</dbReference>
<protein>
    <recommendedName>
        <fullName evidence="2">histidine kinase</fullName>
        <ecNumber evidence="2">2.7.13.3</ecNumber>
    </recommendedName>
</protein>
<dbReference type="EC" id="2.7.13.3" evidence="2"/>
<name>A0A3G8XFX8_9FLAO</name>
<feature type="transmembrane region" description="Helical" evidence="7">
    <location>
        <begin position="12"/>
        <end position="31"/>
    </location>
</feature>
<dbReference type="PRINTS" id="PR00344">
    <property type="entry name" value="BCTRLSENSOR"/>
</dbReference>
<dbReference type="GO" id="GO:0000155">
    <property type="term" value="F:phosphorelay sensor kinase activity"/>
    <property type="evidence" value="ECO:0007669"/>
    <property type="project" value="InterPro"/>
</dbReference>
<dbReference type="SUPFAM" id="SSF55874">
    <property type="entry name" value="ATPase domain of HSP90 chaperone/DNA topoisomerase II/histidine kinase"/>
    <property type="match status" value="1"/>
</dbReference>
<sequence length="567" mass="65683">MIYKTKYRQLIHYSLITCALCIQLIICIFIYNEYFNGKKVEVIEHKIQETYVLKNLMEESRKNLLSAQDNLQKYVFNNDKKYLESYFKSLRNLNKNLDSISAYKNINPTLKIFIDARKSELSKLPDLEKSINSVYKEFKKPAPAKVPFKIKDFEVKSIPRKTDTKIEYHLDSVAKKNFLGRLKSAVKNDVDVQRELTIISTKYGDSVNSDQIKTDIDSTINAVNKHYDNEIRKYESSIQNSEKRNDNLYKIYDQLILYSNNWMGIYNIAVNDFSKNLEKELYEQNSINNKIRRYSVLGLMILMFFVLIVVVYYNRQSYLYENKLKLAYEEINKNLNFKNKILGMLSHEIRSPLKIINIFIDRISKKTSDENIEDYLKTIKFTNNSLLIQANQILEYTKNQEKKVELKPIAFNLRNEIKSILRAFEPYIESKNNVFEVKNEIAAEAVVLADNIKIHQVFTNILGNANKFTENGTIRLTMLTHHVNDKTLKLNVSVSDTGSGISKSDIKNIFEPYFQGVVSNEIDNLGAGLGLNLCKEIIDLFRGTISAQSTLGQGTTVSFAINLDIVQ</sequence>
<dbReference type="CDD" id="cd00082">
    <property type="entry name" value="HisKA"/>
    <property type="match status" value="1"/>
</dbReference>
<dbReference type="InterPro" id="IPR036097">
    <property type="entry name" value="HisK_dim/P_sf"/>
</dbReference>
<evidence type="ECO:0000256" key="3">
    <source>
        <dbReference type="ARBA" id="ARBA00022553"/>
    </source>
</evidence>
<evidence type="ECO:0000256" key="5">
    <source>
        <dbReference type="ARBA" id="ARBA00022777"/>
    </source>
</evidence>
<keyword evidence="4" id="KW-0808">Transferase</keyword>
<dbReference type="InterPro" id="IPR003594">
    <property type="entry name" value="HATPase_dom"/>
</dbReference>
<reference evidence="10" key="1">
    <citation type="submission" date="2018-11" db="EMBL/GenBank/DDBJ databases">
        <title>Proposal to divide the Flavobacteriaceae and reorganize its genera based on Amino Acid Identity values calculated from whole genome sequences.</title>
        <authorList>
            <person name="Nicholson A.C."/>
            <person name="Gulvik C.A."/>
            <person name="Whitney A.M."/>
            <person name="Humrighouse B.W."/>
            <person name="Bell M."/>
            <person name="Holmes B."/>
            <person name="Steigerwalt A.G."/>
            <person name="Villarma A."/>
            <person name="Sheth M."/>
            <person name="Batra D."/>
            <person name="Pryor J."/>
            <person name="Bernardet J.-F."/>
            <person name="Hugo C."/>
            <person name="Kampfer P."/>
            <person name="Newman J.D."/>
            <person name="McQuiston J.R."/>
        </authorList>
    </citation>
    <scope>NUCLEOTIDE SEQUENCE [LARGE SCALE GENOMIC DNA]</scope>
    <source>
        <strain evidence="10">G0081</strain>
    </source>
</reference>
<keyword evidence="5 9" id="KW-0418">Kinase</keyword>
<dbReference type="EMBL" id="CP034159">
    <property type="protein sequence ID" value="AZI32290.1"/>
    <property type="molecule type" value="Genomic_DNA"/>
</dbReference>
<gene>
    <name evidence="9" type="ORF">EIB73_03430</name>
</gene>
<feature type="domain" description="Histidine kinase" evidence="8">
    <location>
        <begin position="344"/>
        <end position="565"/>
    </location>
</feature>
<keyword evidence="7" id="KW-1133">Transmembrane helix</keyword>
<dbReference type="KEGG" id="ccas:EIB73_03430"/>
<dbReference type="RefSeq" id="WP_125022654.1">
    <property type="nucleotide sequence ID" value="NZ_CP034159.1"/>
</dbReference>
<dbReference type="PANTHER" id="PTHR43047:SF72">
    <property type="entry name" value="OSMOSENSING HISTIDINE PROTEIN KINASE SLN1"/>
    <property type="match status" value="1"/>
</dbReference>
<keyword evidence="3" id="KW-0597">Phosphoprotein</keyword>
<dbReference type="GO" id="GO:0005886">
    <property type="term" value="C:plasma membrane"/>
    <property type="evidence" value="ECO:0007669"/>
    <property type="project" value="TreeGrafter"/>
</dbReference>
<dbReference type="SMART" id="SM00387">
    <property type="entry name" value="HATPase_c"/>
    <property type="match status" value="1"/>
</dbReference>
<dbReference type="PROSITE" id="PS50109">
    <property type="entry name" value="HIS_KIN"/>
    <property type="match status" value="1"/>
</dbReference>
<dbReference type="InterPro" id="IPR036890">
    <property type="entry name" value="HATPase_C_sf"/>
</dbReference>
<dbReference type="Gene3D" id="3.30.565.10">
    <property type="entry name" value="Histidine kinase-like ATPase, C-terminal domain"/>
    <property type="match status" value="1"/>
</dbReference>
<feature type="coiled-coil region" evidence="6">
    <location>
        <begin position="224"/>
        <end position="251"/>
    </location>
</feature>
<evidence type="ECO:0000313" key="9">
    <source>
        <dbReference type="EMBL" id="AZI32290.1"/>
    </source>
</evidence>
<dbReference type="PANTHER" id="PTHR43047">
    <property type="entry name" value="TWO-COMPONENT HISTIDINE PROTEIN KINASE"/>
    <property type="match status" value="1"/>
</dbReference>
<dbReference type="Pfam" id="PF00512">
    <property type="entry name" value="HisKA"/>
    <property type="match status" value="1"/>
</dbReference>
<dbReference type="InterPro" id="IPR003661">
    <property type="entry name" value="HisK_dim/P_dom"/>
</dbReference>
<dbReference type="AlphaFoldDB" id="A0A3G8XFX8"/>
<evidence type="ECO:0000256" key="6">
    <source>
        <dbReference type="SAM" id="Coils"/>
    </source>
</evidence>
<feature type="transmembrane region" description="Helical" evidence="7">
    <location>
        <begin position="294"/>
        <end position="313"/>
    </location>
</feature>
<dbReference type="InterPro" id="IPR004358">
    <property type="entry name" value="Sig_transdc_His_kin-like_C"/>
</dbReference>
<organism evidence="9 10">
    <name type="scientific">Kaistella carnis</name>
    <dbReference type="NCBI Taxonomy" id="1241979"/>
    <lineage>
        <taxon>Bacteria</taxon>
        <taxon>Pseudomonadati</taxon>
        <taxon>Bacteroidota</taxon>
        <taxon>Flavobacteriia</taxon>
        <taxon>Flavobacteriales</taxon>
        <taxon>Weeksellaceae</taxon>
        <taxon>Chryseobacterium group</taxon>
        <taxon>Kaistella</taxon>
    </lineage>
</organism>
<accession>A0A3G8XFX8</accession>
<evidence type="ECO:0000256" key="7">
    <source>
        <dbReference type="SAM" id="Phobius"/>
    </source>
</evidence>
<evidence type="ECO:0000256" key="4">
    <source>
        <dbReference type="ARBA" id="ARBA00022679"/>
    </source>
</evidence>
<keyword evidence="7" id="KW-0472">Membrane</keyword>
<dbReference type="Gene3D" id="1.10.287.130">
    <property type="match status" value="1"/>
</dbReference>
<keyword evidence="6" id="KW-0175">Coiled coil</keyword>
<dbReference type="SMART" id="SM00388">
    <property type="entry name" value="HisKA"/>
    <property type="match status" value="1"/>
</dbReference>
<evidence type="ECO:0000256" key="1">
    <source>
        <dbReference type="ARBA" id="ARBA00000085"/>
    </source>
</evidence>
<comment type="catalytic activity">
    <reaction evidence="1">
        <text>ATP + protein L-histidine = ADP + protein N-phospho-L-histidine.</text>
        <dbReference type="EC" id="2.7.13.3"/>
    </reaction>
</comment>